<keyword evidence="2" id="KW-0732">Signal</keyword>
<accession>A0A840SB78</accession>
<dbReference type="Proteomes" id="UP000578697">
    <property type="component" value="Unassembled WGS sequence"/>
</dbReference>
<dbReference type="EMBL" id="CP031517">
    <property type="protein sequence ID" value="QOS40202.1"/>
    <property type="molecule type" value="Genomic_DNA"/>
</dbReference>
<keyword evidence="5" id="KW-1185">Reference proteome</keyword>
<evidence type="ECO:0000256" key="1">
    <source>
        <dbReference type="SAM" id="MobiDB-lite"/>
    </source>
</evidence>
<evidence type="ECO:0000313" key="4">
    <source>
        <dbReference type="EMBL" id="QOS40202.1"/>
    </source>
</evidence>
<evidence type="ECO:0000313" key="3">
    <source>
        <dbReference type="EMBL" id="MBB5218084.1"/>
    </source>
</evidence>
<feature type="signal peptide" evidence="2">
    <location>
        <begin position="1"/>
        <end position="23"/>
    </location>
</feature>
<dbReference type="KEGG" id="trc:DYE49_06955"/>
<gene>
    <name evidence="4" type="ORF">DYE49_06955</name>
    <name evidence="3" type="ORF">HNP77_000428</name>
</gene>
<name>A0A840SB78_9SPIR</name>
<evidence type="ECO:0008006" key="7">
    <source>
        <dbReference type="Google" id="ProtNLM"/>
    </source>
</evidence>
<sequence>MKKTVKILCAVLAAVLCSQIFLSCSSSGLTPEEKRLKKLQAKQRKDAYTGWIYVPERKFSITKDDIKIDMNGSTGTFGLYAIPEQGSPVPLLSNYDSFTSTFVSVKIGRKEYRLNRENGVKSEARRTPYGAQMCYTIEKQAQVVVDFSFLPSIATSSRVDMLRVTIYTINLGRSTQSFTVKSVFDTVLGENTVSHFSTAAKSKINSEVQYLSMSNDLWVRSSNESTSVQFLLDGKGITSPSHVTLANKDSLSTTNWIPQTTEAKSFNSVISYNNSAVGINWKTAYLDPLKTSVITFYMSVGISGNEPAGKDFLKALEEGRTALAASLPDFAPYTNVAPSPSEISEDELKTPYYENMPVIPGQQDTVADPETSASGESDSPEDSAGLSPEPSSDSSKENEVTVPEKVVVTKMQLNPEYIQQLLDHIAELEADDPGINKAEIDALNAELDGILLMLKSME</sequence>
<dbReference type="Proteomes" id="UP000593591">
    <property type="component" value="Chromosome"/>
</dbReference>
<feature type="region of interest" description="Disordered" evidence="1">
    <location>
        <begin position="355"/>
        <end position="401"/>
    </location>
</feature>
<protein>
    <recommendedName>
        <fullName evidence="7">Lipoprotein</fullName>
    </recommendedName>
</protein>
<evidence type="ECO:0000313" key="5">
    <source>
        <dbReference type="Proteomes" id="UP000578697"/>
    </source>
</evidence>
<dbReference type="RefSeq" id="WP_184651518.1">
    <property type="nucleotide sequence ID" value="NZ_JACHFR010000001.1"/>
</dbReference>
<dbReference type="EMBL" id="JACHFR010000001">
    <property type="protein sequence ID" value="MBB5218084.1"/>
    <property type="molecule type" value="Genomic_DNA"/>
</dbReference>
<evidence type="ECO:0000313" key="6">
    <source>
        <dbReference type="Proteomes" id="UP000593591"/>
    </source>
</evidence>
<proteinExistence type="predicted"/>
<evidence type="ECO:0000256" key="2">
    <source>
        <dbReference type="SAM" id="SignalP"/>
    </source>
</evidence>
<dbReference type="PROSITE" id="PS51257">
    <property type="entry name" value="PROKAR_LIPOPROTEIN"/>
    <property type="match status" value="1"/>
</dbReference>
<feature type="chain" id="PRO_5036240771" description="Lipoprotein" evidence="2">
    <location>
        <begin position="24"/>
        <end position="458"/>
    </location>
</feature>
<reference evidence="4 6" key="1">
    <citation type="submission" date="2018-08" db="EMBL/GenBank/DDBJ databases">
        <title>The first complete genome of Treponema rectale (CHPAT), a commensal spirochete of the bovine rectum.</title>
        <authorList>
            <person name="Staton G.J."/>
            <person name="Clegg S.R."/>
            <person name="Carter S.D."/>
            <person name="Radford A.D."/>
            <person name="Darby A."/>
            <person name="Hall N."/>
            <person name="Birtles R.J."/>
            <person name="Evans N.J."/>
        </authorList>
    </citation>
    <scope>NUCLEOTIDE SEQUENCE [LARGE SCALE GENOMIC DNA]</scope>
    <source>
        <strain evidence="4 6">CHPA</strain>
    </source>
</reference>
<organism evidence="3 5">
    <name type="scientific">Treponema rectale</name>
    <dbReference type="NCBI Taxonomy" id="744512"/>
    <lineage>
        <taxon>Bacteria</taxon>
        <taxon>Pseudomonadati</taxon>
        <taxon>Spirochaetota</taxon>
        <taxon>Spirochaetia</taxon>
        <taxon>Spirochaetales</taxon>
        <taxon>Treponemataceae</taxon>
        <taxon>Treponema</taxon>
    </lineage>
</organism>
<dbReference type="AlphaFoldDB" id="A0A840SB78"/>
<reference evidence="3 5" key="2">
    <citation type="submission" date="2020-08" db="EMBL/GenBank/DDBJ databases">
        <title>Genomic Encyclopedia of Type Strains, Phase IV (KMG-IV): sequencing the most valuable type-strain genomes for metagenomic binning, comparative biology and taxonomic classification.</title>
        <authorList>
            <person name="Goeker M."/>
        </authorList>
    </citation>
    <scope>NUCLEOTIDE SEQUENCE [LARGE SCALE GENOMIC DNA]</scope>
    <source>
        <strain evidence="3 5">DSM 103679</strain>
    </source>
</reference>